<dbReference type="PATRIC" id="fig|431306.5.peg.1685"/>
<proteinExistence type="inferred from homology"/>
<keyword evidence="2 7" id="KW-0812">Transmembrane</keyword>
<evidence type="ECO:0000256" key="2">
    <source>
        <dbReference type="ARBA" id="ARBA00022692"/>
    </source>
</evidence>
<dbReference type="STRING" id="431306.AGA_1655"/>
<reference evidence="10" key="1">
    <citation type="submission" date="2014-09" db="EMBL/GenBank/DDBJ databases">
        <authorList>
            <person name="Illeghems K.G."/>
        </authorList>
    </citation>
    <scope>NUCLEOTIDE SEQUENCE [LARGE SCALE GENOMIC DNA]</scope>
    <source>
        <strain evidence="10">LMG 23848T</strain>
    </source>
</reference>
<dbReference type="GO" id="GO:0071555">
    <property type="term" value="P:cell wall organization"/>
    <property type="evidence" value="ECO:0007669"/>
    <property type="project" value="UniProtKB-KW"/>
</dbReference>
<reference evidence="8" key="2">
    <citation type="submission" date="2014-09" db="EMBL/GenBank/DDBJ databases">
        <authorList>
            <person name="Magalhaes I.L.F."/>
            <person name="Oliveira U."/>
            <person name="Santos F.R."/>
            <person name="Vidigal T.H.D.A."/>
            <person name="Brescovit A.D."/>
            <person name="Santos A.J."/>
        </authorList>
    </citation>
    <scope>NUCLEOTIDE SEQUENCE</scope>
    <source>
        <strain evidence="8">LMG 23848T</strain>
    </source>
</reference>
<comment type="similarity">
    <text evidence="7">Belongs to the transglycosylase MltG family.</text>
</comment>
<dbReference type="RefSeq" id="WP_083503583.1">
    <property type="nucleotide sequence ID" value="NZ_LN609302.1"/>
</dbReference>
<name>A0A0U5F433_9PROT</name>
<dbReference type="Gene3D" id="3.30.160.60">
    <property type="entry name" value="Classic Zinc Finger"/>
    <property type="match status" value="1"/>
</dbReference>
<dbReference type="GO" id="GO:0008932">
    <property type="term" value="F:lytic endotransglycosylase activity"/>
    <property type="evidence" value="ECO:0007669"/>
    <property type="project" value="UniProtKB-UniRule"/>
</dbReference>
<evidence type="ECO:0000256" key="5">
    <source>
        <dbReference type="ARBA" id="ARBA00023239"/>
    </source>
</evidence>
<evidence type="ECO:0000313" key="9">
    <source>
        <dbReference type="EMBL" id="NHO38220.1"/>
    </source>
</evidence>
<sequence>MASKRKKQPSPPSGRSKLSRFLIWAGGGVFTLLTGLGLTAFTGWQSYTCKGPLSSDQDIVVPHGNYATTLAALQNAGVIHTGWWNSRVFLSAVALTRHDGQLHAAELHFPASVSIEQTLWILRHGKPVQHRLTVPEGLTARQIQGLLQNTPLLTGDPPLPAEGSVLPQTYTYLRNSTRRELLAHMQADMVQALKKNWADRDSGLPLTSPEELVSLASIIEKETAQPAERPAVARVFYNRLQKGMKLQTDPTVIYALTQGAAPLDRPLTHADLQVPSPYNTYLHTGLPPGPICSPGSAALEAAAHPAKGDMLYFVASGSGGHNFATTLADHNHNVTFFRKQKTSH</sequence>
<dbReference type="EMBL" id="WOTE01000001">
    <property type="protein sequence ID" value="NHO38220.1"/>
    <property type="molecule type" value="Genomic_DNA"/>
</dbReference>
<feature type="site" description="Important for catalytic activity" evidence="7">
    <location>
        <position position="222"/>
    </location>
</feature>
<dbReference type="HAMAP" id="MF_02065">
    <property type="entry name" value="MltG"/>
    <property type="match status" value="1"/>
</dbReference>
<comment type="catalytic activity">
    <reaction evidence="7">
        <text>a peptidoglycan chain = a peptidoglycan chain with N-acetyl-1,6-anhydromuramyl-[peptide] at the reducing end + a peptidoglycan chain with N-acetylglucosamine at the non-reducing end.</text>
        <dbReference type="EC" id="4.2.2.29"/>
    </reaction>
</comment>
<dbReference type="CDD" id="cd08010">
    <property type="entry name" value="MltG_like"/>
    <property type="match status" value="1"/>
</dbReference>
<keyword evidence="5 7" id="KW-0456">Lyase</keyword>
<keyword evidence="1 7" id="KW-1003">Cell membrane</keyword>
<evidence type="ECO:0000256" key="1">
    <source>
        <dbReference type="ARBA" id="ARBA00022475"/>
    </source>
</evidence>
<dbReference type="EMBL" id="LN609302">
    <property type="protein sequence ID" value="CEF55861.1"/>
    <property type="molecule type" value="Genomic_DNA"/>
</dbReference>
<comment type="subcellular location">
    <subcellularLocation>
        <location evidence="7">Cell inner membrane</location>
        <topology evidence="7">Single-pass membrane protein</topology>
    </subcellularLocation>
</comment>
<keyword evidence="6 7" id="KW-0961">Cell wall biogenesis/degradation</keyword>
<dbReference type="EC" id="4.2.2.29" evidence="7"/>
<dbReference type="AlphaFoldDB" id="A0A0U5F433"/>
<evidence type="ECO:0000256" key="3">
    <source>
        <dbReference type="ARBA" id="ARBA00022989"/>
    </source>
</evidence>
<reference evidence="9 11" key="3">
    <citation type="journal article" date="2020" name="Int. J. Syst. Evol. Microbiol.">
        <title>Novel acetic acid bacteria from cider fermentations: Acetobacter conturbans sp. nov. and Acetobacter fallax sp. nov.</title>
        <authorList>
            <person name="Sombolestani A.S."/>
            <person name="Cleenwerck I."/>
            <person name="Cnockaert M."/>
            <person name="Borremans W."/>
            <person name="Wieme A.D."/>
            <person name="De Vuyst L."/>
            <person name="Vandamme P."/>
        </authorList>
    </citation>
    <scope>NUCLEOTIDE SEQUENCE [LARGE SCALE GENOMIC DNA]</scope>
    <source>
        <strain evidence="9 11">LMG 23848</strain>
    </source>
</reference>
<keyword evidence="11" id="KW-1185">Reference proteome</keyword>
<evidence type="ECO:0000256" key="6">
    <source>
        <dbReference type="ARBA" id="ARBA00023316"/>
    </source>
</evidence>
<keyword evidence="4 7" id="KW-0472">Membrane</keyword>
<keyword evidence="3 7" id="KW-1133">Transmembrane helix</keyword>
<dbReference type="OrthoDB" id="9814591at2"/>
<organism evidence="8 10">
    <name type="scientific">Acetobacter ghanensis</name>
    <dbReference type="NCBI Taxonomy" id="431306"/>
    <lineage>
        <taxon>Bacteria</taxon>
        <taxon>Pseudomonadati</taxon>
        <taxon>Pseudomonadota</taxon>
        <taxon>Alphaproteobacteria</taxon>
        <taxon>Acetobacterales</taxon>
        <taxon>Acetobacteraceae</taxon>
        <taxon>Acetobacter</taxon>
    </lineage>
</organism>
<dbReference type="GO" id="GO:0009252">
    <property type="term" value="P:peptidoglycan biosynthetic process"/>
    <property type="evidence" value="ECO:0007669"/>
    <property type="project" value="UniProtKB-UniRule"/>
</dbReference>
<dbReference type="Pfam" id="PF02618">
    <property type="entry name" value="YceG"/>
    <property type="match status" value="1"/>
</dbReference>
<dbReference type="GO" id="GO:0005886">
    <property type="term" value="C:plasma membrane"/>
    <property type="evidence" value="ECO:0007669"/>
    <property type="project" value="UniProtKB-SubCell"/>
</dbReference>
<accession>A0A0U5F433</accession>
<dbReference type="InterPro" id="IPR003770">
    <property type="entry name" value="MLTG-like"/>
</dbReference>
<dbReference type="Proteomes" id="UP000068250">
    <property type="component" value="Chromosome I"/>
</dbReference>
<evidence type="ECO:0000313" key="8">
    <source>
        <dbReference type="EMBL" id="CEF55861.1"/>
    </source>
</evidence>
<evidence type="ECO:0000313" key="11">
    <source>
        <dbReference type="Proteomes" id="UP000657200"/>
    </source>
</evidence>
<dbReference type="PANTHER" id="PTHR30518">
    <property type="entry name" value="ENDOLYTIC MUREIN TRANSGLYCOSYLASE"/>
    <property type="match status" value="1"/>
</dbReference>
<keyword evidence="7" id="KW-0997">Cell inner membrane</keyword>
<evidence type="ECO:0000313" key="10">
    <source>
        <dbReference type="Proteomes" id="UP000068250"/>
    </source>
</evidence>
<gene>
    <name evidence="7 9" type="primary">mltG</name>
    <name evidence="8" type="ORF">AGA_1655</name>
    <name evidence="9" type="ORF">GOB80_00730</name>
</gene>
<evidence type="ECO:0000256" key="4">
    <source>
        <dbReference type="ARBA" id="ARBA00023136"/>
    </source>
</evidence>
<dbReference type="Proteomes" id="UP000657200">
    <property type="component" value="Unassembled WGS sequence"/>
</dbReference>
<feature type="transmembrane region" description="Helical" evidence="7">
    <location>
        <begin position="21"/>
        <end position="44"/>
    </location>
</feature>
<comment type="function">
    <text evidence="7">Functions as a peptidoglycan terminase that cleaves nascent peptidoglycan strands endolytically to terminate their elongation.</text>
</comment>
<dbReference type="NCBIfam" id="TIGR00247">
    <property type="entry name" value="endolytic transglycosylase MltG"/>
    <property type="match status" value="1"/>
</dbReference>
<protein>
    <recommendedName>
        <fullName evidence="7">Endolytic murein transglycosylase</fullName>
        <ecNumber evidence="7">4.2.2.29</ecNumber>
    </recommendedName>
    <alternativeName>
        <fullName evidence="7">Peptidoglycan lytic transglycosylase</fullName>
    </alternativeName>
    <alternativeName>
        <fullName evidence="7">Peptidoglycan polymerization terminase</fullName>
    </alternativeName>
</protein>
<dbReference type="PANTHER" id="PTHR30518:SF2">
    <property type="entry name" value="ENDOLYTIC MUREIN TRANSGLYCOSYLASE"/>
    <property type="match status" value="1"/>
</dbReference>
<evidence type="ECO:0000256" key="7">
    <source>
        <dbReference type="HAMAP-Rule" id="MF_02065"/>
    </source>
</evidence>